<evidence type="ECO:0000313" key="4">
    <source>
        <dbReference type="RefSeq" id="XP_014482690.1"/>
    </source>
</evidence>
<proteinExistence type="predicted"/>
<gene>
    <name evidence="4" type="primary">LOC106748546</name>
</gene>
<reference evidence="4" key="1">
    <citation type="submission" date="2025-08" db="UniProtKB">
        <authorList>
            <consortium name="RefSeq"/>
        </authorList>
    </citation>
    <scope>IDENTIFICATION</scope>
</reference>
<sequence length="103" mass="11984">LPLPSGSQCLRDIFITEISLLSVTWYPLPTSFQLYPCDTCGRQYRSKISLQRHKRLECGKEAQFSCILCHAKFKHKHSLLRHYNVHIADMKITNTFENADRST</sequence>
<dbReference type="InterPro" id="IPR036236">
    <property type="entry name" value="Znf_C2H2_sf"/>
</dbReference>
<dbReference type="Gene3D" id="3.30.160.60">
    <property type="entry name" value="Classic Zinc Finger"/>
    <property type="match status" value="1"/>
</dbReference>
<feature type="non-terminal residue" evidence="4">
    <location>
        <position position="1"/>
    </location>
</feature>
<dbReference type="InterPro" id="IPR013087">
    <property type="entry name" value="Znf_C2H2_type"/>
</dbReference>
<dbReference type="AlphaFoldDB" id="A0A6P3XVX3"/>
<keyword evidence="1" id="KW-0479">Metal-binding</keyword>
<evidence type="ECO:0000259" key="2">
    <source>
        <dbReference type="PROSITE" id="PS50157"/>
    </source>
</evidence>
<accession>A0A6P3XVX3</accession>
<dbReference type="GO" id="GO:0008270">
    <property type="term" value="F:zinc ion binding"/>
    <property type="evidence" value="ECO:0007669"/>
    <property type="project" value="UniProtKB-KW"/>
</dbReference>
<dbReference type="GeneID" id="106748546"/>
<dbReference type="RefSeq" id="XP_014482690.1">
    <property type="nucleotide sequence ID" value="XM_014627204.1"/>
</dbReference>
<dbReference type="Proteomes" id="UP000515204">
    <property type="component" value="Unplaced"/>
</dbReference>
<name>A0A6P3XVX3_DINQU</name>
<keyword evidence="1" id="KW-0863">Zinc-finger</keyword>
<dbReference type="PROSITE" id="PS00028">
    <property type="entry name" value="ZINC_FINGER_C2H2_1"/>
    <property type="match status" value="1"/>
</dbReference>
<keyword evidence="3" id="KW-1185">Reference proteome</keyword>
<feature type="domain" description="C2H2-type" evidence="2">
    <location>
        <begin position="64"/>
        <end position="91"/>
    </location>
</feature>
<evidence type="ECO:0000313" key="3">
    <source>
        <dbReference type="Proteomes" id="UP000515204"/>
    </source>
</evidence>
<feature type="domain" description="C2H2-type" evidence="2">
    <location>
        <begin position="35"/>
        <end position="62"/>
    </location>
</feature>
<protein>
    <submittedName>
        <fullName evidence="4">Gastrula zinc finger protein XlCGF8.2DB-like</fullName>
    </submittedName>
</protein>
<dbReference type="PROSITE" id="PS50157">
    <property type="entry name" value="ZINC_FINGER_C2H2_2"/>
    <property type="match status" value="2"/>
</dbReference>
<dbReference type="OrthoDB" id="3437960at2759"/>
<evidence type="ECO:0000256" key="1">
    <source>
        <dbReference type="PROSITE-ProRule" id="PRU00042"/>
    </source>
</evidence>
<organism evidence="3 4">
    <name type="scientific">Dinoponera quadriceps</name>
    <name type="common">South American ant</name>
    <dbReference type="NCBI Taxonomy" id="609295"/>
    <lineage>
        <taxon>Eukaryota</taxon>
        <taxon>Metazoa</taxon>
        <taxon>Ecdysozoa</taxon>
        <taxon>Arthropoda</taxon>
        <taxon>Hexapoda</taxon>
        <taxon>Insecta</taxon>
        <taxon>Pterygota</taxon>
        <taxon>Neoptera</taxon>
        <taxon>Endopterygota</taxon>
        <taxon>Hymenoptera</taxon>
        <taxon>Apocrita</taxon>
        <taxon>Aculeata</taxon>
        <taxon>Formicoidea</taxon>
        <taxon>Formicidae</taxon>
        <taxon>Ponerinae</taxon>
        <taxon>Ponerini</taxon>
        <taxon>Dinoponera</taxon>
    </lineage>
</organism>
<keyword evidence="1" id="KW-0862">Zinc</keyword>
<dbReference type="SUPFAM" id="SSF57667">
    <property type="entry name" value="beta-beta-alpha zinc fingers"/>
    <property type="match status" value="1"/>
</dbReference>
<dbReference type="SMART" id="SM00355">
    <property type="entry name" value="ZnF_C2H2"/>
    <property type="match status" value="2"/>
</dbReference>
<dbReference type="KEGG" id="dqu:106748546"/>